<dbReference type="EMBL" id="JWZX01001535">
    <property type="protein sequence ID" value="KOO33378.1"/>
    <property type="molecule type" value="Genomic_DNA"/>
</dbReference>
<reference evidence="3" key="1">
    <citation type="journal article" date="2015" name="PLoS Genet.">
        <title>Genome Sequence and Transcriptome Analyses of Chrysochromulina tobin: Metabolic Tools for Enhanced Algal Fitness in the Prominent Order Prymnesiales (Haptophyceae).</title>
        <authorList>
            <person name="Hovde B.T."/>
            <person name="Deodato C.R."/>
            <person name="Hunsperger H.M."/>
            <person name="Ryken S.A."/>
            <person name="Yost W."/>
            <person name="Jha R.K."/>
            <person name="Patterson J."/>
            <person name="Monnat R.J. Jr."/>
            <person name="Barlow S.B."/>
            <person name="Starkenburg S.R."/>
            <person name="Cattolico R.A."/>
        </authorList>
    </citation>
    <scope>NUCLEOTIDE SEQUENCE</scope>
    <source>
        <strain evidence="3">CCMP291</strain>
    </source>
</reference>
<feature type="compositionally biased region" description="Acidic residues" evidence="1">
    <location>
        <begin position="209"/>
        <end position="220"/>
    </location>
</feature>
<feature type="region of interest" description="Disordered" evidence="1">
    <location>
        <begin position="204"/>
        <end position="245"/>
    </location>
</feature>
<comment type="caution">
    <text evidence="2">The sequence shown here is derived from an EMBL/GenBank/DDBJ whole genome shotgun (WGS) entry which is preliminary data.</text>
</comment>
<evidence type="ECO:0000256" key="1">
    <source>
        <dbReference type="SAM" id="MobiDB-lite"/>
    </source>
</evidence>
<proteinExistence type="predicted"/>
<feature type="region of interest" description="Disordered" evidence="1">
    <location>
        <begin position="166"/>
        <end position="189"/>
    </location>
</feature>
<keyword evidence="3" id="KW-1185">Reference proteome</keyword>
<sequence length="587" mass="64041">MPTTSIAIPLKGREKPVDLPKEYKKVLENELHVRYLESIGAAPSKANMSVIRRHLPPDKCKFHTAWKSRGWVSDTLYITLEDPAQSAKVLAMRKAAAAAADLSAIDKLPASLLQGDVSGGEEEEEDDEPDLEVAVSAPSGAMSFADAQRSFLYPFKHVSAPKPRHARVGAAMSAPPAGSTSPSWRRAGEAGAGSSVAAYAAHRPSAYGDAEEEEYGDAEDGERRRSGGASEDDDGELPFPPGTFDFSSRDAIRYAPFTEREIYAELAEPLELHTKDITRLQQEFLNMFPFERLRTSEAPAAGAGAPGKGLPSIKSSTAPPELMRAVLSTNSAVAVAPMEPIEAAIRKELGSARTARFIGILALFLYWAHLPERCRVARDDERLAKLLCAVQQYFATLRTRMMRKRSSIMRTLPVLLLSARATIEGLFRAAFKKWWTTRDGKATLAAMDRTIEEMFDPCMYHTHIAPLESSTDAIRIAARQGLGVRPRGSVQANLLTTSTLISTALPAAPPVQRRRTLLADSRLPDTEQQMADLATTSVRHVLLKAARHRTNAAEAAVEATRLVDGMIVRPAPGAKTARDRQREQSDA</sequence>
<evidence type="ECO:0000313" key="3">
    <source>
        <dbReference type="Proteomes" id="UP000037460"/>
    </source>
</evidence>
<organism evidence="2 3">
    <name type="scientific">Chrysochromulina tobinii</name>
    <dbReference type="NCBI Taxonomy" id="1460289"/>
    <lineage>
        <taxon>Eukaryota</taxon>
        <taxon>Haptista</taxon>
        <taxon>Haptophyta</taxon>
        <taxon>Prymnesiophyceae</taxon>
        <taxon>Prymnesiales</taxon>
        <taxon>Chrysochromulinaceae</taxon>
        <taxon>Chrysochromulina</taxon>
    </lineage>
</organism>
<name>A0A0M0K4S6_9EUKA</name>
<accession>A0A0M0K4S6</accession>
<dbReference type="Proteomes" id="UP000037460">
    <property type="component" value="Unassembled WGS sequence"/>
</dbReference>
<protein>
    <submittedName>
        <fullName evidence="2">Uncharacterized protein</fullName>
    </submittedName>
</protein>
<evidence type="ECO:0000313" key="2">
    <source>
        <dbReference type="EMBL" id="KOO33378.1"/>
    </source>
</evidence>
<dbReference type="AlphaFoldDB" id="A0A0M0K4S6"/>
<dbReference type="OrthoDB" id="159675at2759"/>
<gene>
    <name evidence="2" type="ORF">Ctob_011982</name>
</gene>